<comment type="subcellular location">
    <subcellularLocation>
        <location evidence="1">Cytoplasm</location>
    </subcellularLocation>
    <subcellularLocation>
        <location evidence="11">Endomembrane system</location>
        <topology evidence="11">Single-pass type I membrane protein</topology>
    </subcellularLocation>
</comment>
<name>A0ABV0QU69_9TELE</name>
<proteinExistence type="predicted"/>
<keyword evidence="6" id="KW-0472">Membrane</keyword>
<evidence type="ECO:0000256" key="11">
    <source>
        <dbReference type="ARBA" id="ARBA00046288"/>
    </source>
</evidence>
<evidence type="ECO:0000259" key="12">
    <source>
        <dbReference type="PROSITE" id="PS50835"/>
    </source>
</evidence>
<dbReference type="PANTHER" id="PTHR44888:SF1">
    <property type="entry name" value="HEPACAM FAMILY MEMBER 2"/>
    <property type="match status" value="1"/>
</dbReference>
<evidence type="ECO:0000256" key="2">
    <source>
        <dbReference type="ARBA" id="ARBA00022490"/>
    </source>
</evidence>
<evidence type="ECO:0000256" key="8">
    <source>
        <dbReference type="ARBA" id="ARBA00023180"/>
    </source>
</evidence>
<reference evidence="13 14" key="1">
    <citation type="submission" date="2021-06" db="EMBL/GenBank/DDBJ databases">
        <authorList>
            <person name="Palmer J.M."/>
        </authorList>
    </citation>
    <scope>NUCLEOTIDE SEQUENCE [LARGE SCALE GENOMIC DNA]</scope>
    <source>
        <strain evidence="13 14">XC_2019</strain>
        <tissue evidence="13">Muscle</tissue>
    </source>
</reference>
<keyword evidence="10" id="KW-0393">Immunoglobulin domain</keyword>
<dbReference type="InterPro" id="IPR052280">
    <property type="entry name" value="HEPACAM_domain"/>
</dbReference>
<organism evidence="13 14">
    <name type="scientific">Xenoophorus captivus</name>
    <dbReference type="NCBI Taxonomy" id="1517983"/>
    <lineage>
        <taxon>Eukaryota</taxon>
        <taxon>Metazoa</taxon>
        <taxon>Chordata</taxon>
        <taxon>Craniata</taxon>
        <taxon>Vertebrata</taxon>
        <taxon>Euteleostomi</taxon>
        <taxon>Actinopterygii</taxon>
        <taxon>Neopterygii</taxon>
        <taxon>Teleostei</taxon>
        <taxon>Neoteleostei</taxon>
        <taxon>Acanthomorphata</taxon>
        <taxon>Ovalentaria</taxon>
        <taxon>Atherinomorphae</taxon>
        <taxon>Cyprinodontiformes</taxon>
        <taxon>Goodeidae</taxon>
        <taxon>Xenoophorus</taxon>
    </lineage>
</organism>
<feature type="non-terminal residue" evidence="13">
    <location>
        <position position="1"/>
    </location>
</feature>
<dbReference type="SUPFAM" id="SSF48726">
    <property type="entry name" value="Immunoglobulin"/>
    <property type="match status" value="1"/>
</dbReference>
<gene>
    <name evidence="13" type="ORF">XENOCAPTIV_018917</name>
</gene>
<keyword evidence="9" id="KW-0131">Cell cycle</keyword>
<dbReference type="Proteomes" id="UP001434883">
    <property type="component" value="Unassembled WGS sequence"/>
</dbReference>
<evidence type="ECO:0000256" key="6">
    <source>
        <dbReference type="ARBA" id="ARBA00023136"/>
    </source>
</evidence>
<keyword evidence="4" id="KW-0732">Signal</keyword>
<dbReference type="SMART" id="SM00409">
    <property type="entry name" value="IG"/>
    <property type="match status" value="1"/>
</dbReference>
<dbReference type="InterPro" id="IPR003599">
    <property type="entry name" value="Ig_sub"/>
</dbReference>
<accession>A0ABV0QU69</accession>
<dbReference type="InterPro" id="IPR007110">
    <property type="entry name" value="Ig-like_dom"/>
</dbReference>
<evidence type="ECO:0000256" key="4">
    <source>
        <dbReference type="ARBA" id="ARBA00022729"/>
    </source>
</evidence>
<dbReference type="InterPro" id="IPR036179">
    <property type="entry name" value="Ig-like_dom_sf"/>
</dbReference>
<dbReference type="PROSITE" id="PS50835">
    <property type="entry name" value="IG_LIKE"/>
    <property type="match status" value="1"/>
</dbReference>
<evidence type="ECO:0000313" key="14">
    <source>
        <dbReference type="Proteomes" id="UP001434883"/>
    </source>
</evidence>
<comment type="caution">
    <text evidence="13">The sequence shown here is derived from an EMBL/GenBank/DDBJ whole genome shotgun (WGS) entry which is preliminary data.</text>
</comment>
<keyword evidence="14" id="KW-1185">Reference proteome</keyword>
<evidence type="ECO:0000256" key="7">
    <source>
        <dbReference type="ARBA" id="ARBA00023157"/>
    </source>
</evidence>
<evidence type="ECO:0000256" key="3">
    <source>
        <dbReference type="ARBA" id="ARBA00022692"/>
    </source>
</evidence>
<dbReference type="InterPro" id="IPR003598">
    <property type="entry name" value="Ig_sub2"/>
</dbReference>
<evidence type="ECO:0000256" key="9">
    <source>
        <dbReference type="ARBA" id="ARBA00023306"/>
    </source>
</evidence>
<dbReference type="Pfam" id="PF13927">
    <property type="entry name" value="Ig_3"/>
    <property type="match status" value="1"/>
</dbReference>
<keyword evidence="8" id="KW-0325">Glycoprotein</keyword>
<feature type="domain" description="Ig-like" evidence="12">
    <location>
        <begin position="15"/>
        <end position="101"/>
    </location>
</feature>
<keyword evidence="2" id="KW-0963">Cytoplasm</keyword>
<evidence type="ECO:0000256" key="5">
    <source>
        <dbReference type="ARBA" id="ARBA00022989"/>
    </source>
</evidence>
<sequence>VGFSLFFPLEPVSTPVIEKKPSYAVIEDKANVTWTCSVEKGTRVVFQWLRDNAALTPSKRYHFIQDNSTLLISPVRKEDKGIYRCAASNPVSQIRKSRGVELNVYCEYTSFSSACPSFIILPAPPKKVLNLS</sequence>
<dbReference type="SMART" id="SM00408">
    <property type="entry name" value="IGc2"/>
    <property type="match status" value="1"/>
</dbReference>
<evidence type="ECO:0000256" key="1">
    <source>
        <dbReference type="ARBA" id="ARBA00004496"/>
    </source>
</evidence>
<dbReference type="InterPro" id="IPR013783">
    <property type="entry name" value="Ig-like_fold"/>
</dbReference>
<dbReference type="EMBL" id="JAHRIN010025248">
    <property type="protein sequence ID" value="MEQ2199360.1"/>
    <property type="molecule type" value="Genomic_DNA"/>
</dbReference>
<protein>
    <recommendedName>
        <fullName evidence="12">Ig-like domain-containing protein</fullName>
    </recommendedName>
</protein>
<evidence type="ECO:0000256" key="10">
    <source>
        <dbReference type="ARBA" id="ARBA00023319"/>
    </source>
</evidence>
<keyword evidence="7" id="KW-1015">Disulfide bond</keyword>
<dbReference type="PANTHER" id="PTHR44888">
    <property type="entry name" value="HEPACAM FAMILY MEMBER 2-RELATED"/>
    <property type="match status" value="1"/>
</dbReference>
<dbReference type="Gene3D" id="2.60.40.10">
    <property type="entry name" value="Immunoglobulins"/>
    <property type="match status" value="1"/>
</dbReference>
<keyword evidence="5" id="KW-1133">Transmembrane helix</keyword>
<evidence type="ECO:0000313" key="13">
    <source>
        <dbReference type="EMBL" id="MEQ2199360.1"/>
    </source>
</evidence>
<keyword evidence="3" id="KW-0812">Transmembrane</keyword>